<accession>A0A7J8A8N5</accession>
<protein>
    <submittedName>
        <fullName evidence="2">Uncharacterized protein</fullName>
    </submittedName>
</protein>
<gene>
    <name evidence="2" type="ORF">mPipKuh1_009044</name>
</gene>
<comment type="caution">
    <text evidence="2">The sequence shown here is derived from an EMBL/GenBank/DDBJ whole genome shotgun (WGS) entry which is preliminary data.</text>
</comment>
<feature type="compositionally biased region" description="Polar residues" evidence="1">
    <location>
        <begin position="31"/>
        <end position="41"/>
    </location>
</feature>
<dbReference type="EMBL" id="JACAGB010000002">
    <property type="protein sequence ID" value="KAF6382708.1"/>
    <property type="molecule type" value="Genomic_DNA"/>
</dbReference>
<feature type="region of interest" description="Disordered" evidence="1">
    <location>
        <begin position="1"/>
        <end position="41"/>
    </location>
</feature>
<dbReference type="AlphaFoldDB" id="A0A7J8A8N5"/>
<organism evidence="2 3">
    <name type="scientific">Pipistrellus kuhlii</name>
    <name type="common">Kuhl's pipistrelle</name>
    <dbReference type="NCBI Taxonomy" id="59472"/>
    <lineage>
        <taxon>Eukaryota</taxon>
        <taxon>Metazoa</taxon>
        <taxon>Chordata</taxon>
        <taxon>Craniata</taxon>
        <taxon>Vertebrata</taxon>
        <taxon>Euteleostomi</taxon>
        <taxon>Mammalia</taxon>
        <taxon>Eutheria</taxon>
        <taxon>Laurasiatheria</taxon>
        <taxon>Chiroptera</taxon>
        <taxon>Yangochiroptera</taxon>
        <taxon>Vespertilionidae</taxon>
        <taxon>Pipistrellus</taxon>
    </lineage>
</organism>
<feature type="region of interest" description="Disordered" evidence="1">
    <location>
        <begin position="66"/>
        <end position="120"/>
    </location>
</feature>
<keyword evidence="3" id="KW-1185">Reference proteome</keyword>
<feature type="compositionally biased region" description="Pro residues" evidence="1">
    <location>
        <begin position="11"/>
        <end position="25"/>
    </location>
</feature>
<dbReference type="Proteomes" id="UP000558488">
    <property type="component" value="Unassembled WGS sequence"/>
</dbReference>
<evidence type="ECO:0000256" key="1">
    <source>
        <dbReference type="SAM" id="MobiDB-lite"/>
    </source>
</evidence>
<evidence type="ECO:0000313" key="3">
    <source>
        <dbReference type="Proteomes" id="UP000558488"/>
    </source>
</evidence>
<proteinExistence type="predicted"/>
<reference evidence="2 3" key="1">
    <citation type="journal article" date="2020" name="Nature">
        <title>Six reference-quality genomes reveal evolution of bat adaptations.</title>
        <authorList>
            <person name="Jebb D."/>
            <person name="Huang Z."/>
            <person name="Pippel M."/>
            <person name="Hughes G.M."/>
            <person name="Lavrichenko K."/>
            <person name="Devanna P."/>
            <person name="Winkler S."/>
            <person name="Jermiin L.S."/>
            <person name="Skirmuntt E.C."/>
            <person name="Katzourakis A."/>
            <person name="Burkitt-Gray L."/>
            <person name="Ray D.A."/>
            <person name="Sullivan K.A.M."/>
            <person name="Roscito J.G."/>
            <person name="Kirilenko B.M."/>
            <person name="Davalos L.M."/>
            <person name="Corthals A.P."/>
            <person name="Power M.L."/>
            <person name="Jones G."/>
            <person name="Ransome R.D."/>
            <person name="Dechmann D.K.N."/>
            <person name="Locatelli A.G."/>
            <person name="Puechmaille S.J."/>
            <person name="Fedrigo O."/>
            <person name="Jarvis E.D."/>
            <person name="Hiller M."/>
            <person name="Vernes S.C."/>
            <person name="Myers E.W."/>
            <person name="Teeling E.C."/>
        </authorList>
    </citation>
    <scope>NUCLEOTIDE SEQUENCE [LARGE SCALE GENOMIC DNA]</scope>
    <source>
        <strain evidence="2">MPipKuh1</strain>
        <tissue evidence="2">Flight muscle</tissue>
    </source>
</reference>
<name>A0A7J8A8N5_PIPKU</name>
<evidence type="ECO:0000313" key="2">
    <source>
        <dbReference type="EMBL" id="KAF6382708.1"/>
    </source>
</evidence>
<sequence>MAGLQTIIGPSPSPAHPTPQGNPHPDPGHPSGQTNWSPPVQQASILSNKRVIYKLSVTPTHKMAAPIWTQDGQQGRSVRRDQDSRGGQLWMIRPTGEDSWEGPGLQGRTVGGNQACRVGQ</sequence>